<feature type="modified residue" description="Phosphohistidine" evidence="7">
    <location>
        <position position="715"/>
    </location>
</feature>
<dbReference type="PROSITE" id="PS50894">
    <property type="entry name" value="HPT"/>
    <property type="match status" value="4"/>
</dbReference>
<dbReference type="PROSITE" id="PS50851">
    <property type="entry name" value="CHEW"/>
    <property type="match status" value="1"/>
</dbReference>
<feature type="domain" description="HPt" evidence="14">
    <location>
        <begin position="1328"/>
        <end position="1431"/>
    </location>
</feature>
<dbReference type="Gene3D" id="3.30.565.10">
    <property type="entry name" value="Histidine kinase-like ATPase, C-terminal domain"/>
    <property type="match status" value="1"/>
</dbReference>
<dbReference type="InterPro" id="IPR036641">
    <property type="entry name" value="HPT_dom_sf"/>
</dbReference>
<accession>A0ABX2IAW7</accession>
<evidence type="ECO:0000259" key="12">
    <source>
        <dbReference type="PROSITE" id="PS50110"/>
    </source>
</evidence>
<dbReference type="InterPro" id="IPR036061">
    <property type="entry name" value="CheW-like_dom_sf"/>
</dbReference>
<feature type="region of interest" description="Disordered" evidence="10">
    <location>
        <begin position="1459"/>
        <end position="1481"/>
    </location>
</feature>
<dbReference type="SMART" id="SM00387">
    <property type="entry name" value="HATPase_c"/>
    <property type="match status" value="1"/>
</dbReference>
<dbReference type="InterPro" id="IPR005467">
    <property type="entry name" value="His_kinase_dom"/>
</dbReference>
<dbReference type="PANTHER" id="PTHR43395:SF8">
    <property type="entry name" value="HISTIDINE KINASE"/>
    <property type="match status" value="1"/>
</dbReference>
<feature type="domain" description="Histidine kinase" evidence="11">
    <location>
        <begin position="1576"/>
        <end position="1828"/>
    </location>
</feature>
<evidence type="ECO:0000256" key="6">
    <source>
        <dbReference type="ARBA" id="ARBA00023012"/>
    </source>
</evidence>
<comment type="caution">
    <text evidence="15">The sequence shown here is derived from an EMBL/GenBank/DDBJ whole genome shotgun (WGS) entry which is preliminary data.</text>
</comment>
<evidence type="ECO:0000256" key="3">
    <source>
        <dbReference type="ARBA" id="ARBA00022553"/>
    </source>
</evidence>
<dbReference type="SUPFAM" id="SSF50341">
    <property type="entry name" value="CheW-like"/>
    <property type="match status" value="1"/>
</dbReference>
<evidence type="ECO:0000256" key="7">
    <source>
        <dbReference type="PROSITE-ProRule" id="PRU00110"/>
    </source>
</evidence>
<evidence type="ECO:0000259" key="11">
    <source>
        <dbReference type="PROSITE" id="PS50109"/>
    </source>
</evidence>
<evidence type="ECO:0000256" key="8">
    <source>
        <dbReference type="PROSITE-ProRule" id="PRU00169"/>
    </source>
</evidence>
<comment type="catalytic activity">
    <reaction evidence="1">
        <text>ATP + protein L-histidine = ADP + protein N-phospho-L-histidine.</text>
        <dbReference type="EC" id="2.7.13.3"/>
    </reaction>
</comment>
<dbReference type="InterPro" id="IPR008207">
    <property type="entry name" value="Sig_transdc_His_kin_Hpt_dom"/>
</dbReference>
<dbReference type="InterPro" id="IPR011006">
    <property type="entry name" value="CheY-like_superfamily"/>
</dbReference>
<dbReference type="SUPFAM" id="SSF52172">
    <property type="entry name" value="CheY-like"/>
    <property type="match status" value="1"/>
</dbReference>
<dbReference type="InterPro" id="IPR036890">
    <property type="entry name" value="HATPase_C_sf"/>
</dbReference>
<keyword evidence="3 8" id="KW-0597">Phosphoprotein</keyword>
<evidence type="ECO:0000256" key="10">
    <source>
        <dbReference type="SAM" id="MobiDB-lite"/>
    </source>
</evidence>
<dbReference type="Gene3D" id="3.40.50.2300">
    <property type="match status" value="1"/>
</dbReference>
<dbReference type="Pfam" id="PF01627">
    <property type="entry name" value="Hpt"/>
    <property type="match status" value="2"/>
</dbReference>
<dbReference type="SMART" id="SM01231">
    <property type="entry name" value="H-kinase_dim"/>
    <property type="match status" value="1"/>
</dbReference>
<evidence type="ECO:0000256" key="2">
    <source>
        <dbReference type="ARBA" id="ARBA00012438"/>
    </source>
</evidence>
<evidence type="ECO:0000313" key="16">
    <source>
        <dbReference type="Proteomes" id="UP000778523"/>
    </source>
</evidence>
<evidence type="ECO:0000259" key="14">
    <source>
        <dbReference type="PROSITE" id="PS50894"/>
    </source>
</evidence>
<protein>
    <recommendedName>
        <fullName evidence="2">histidine kinase</fullName>
        <ecNumber evidence="2">2.7.13.3</ecNumber>
    </recommendedName>
</protein>
<dbReference type="InterPro" id="IPR003594">
    <property type="entry name" value="HATPase_dom"/>
</dbReference>
<dbReference type="Pfam" id="PF00072">
    <property type="entry name" value="Response_reg"/>
    <property type="match status" value="1"/>
</dbReference>
<dbReference type="SMART" id="SM00448">
    <property type="entry name" value="REC"/>
    <property type="match status" value="1"/>
</dbReference>
<feature type="domain" description="Response regulatory" evidence="12">
    <location>
        <begin position="1991"/>
        <end position="2107"/>
    </location>
</feature>
<keyword evidence="5" id="KW-0418">Kinase</keyword>
<evidence type="ECO:0000256" key="5">
    <source>
        <dbReference type="ARBA" id="ARBA00022777"/>
    </source>
</evidence>
<reference evidence="15 16" key="1">
    <citation type="submission" date="2020-06" db="EMBL/GenBank/DDBJ databases">
        <title>Draft genome of Uliginosibacterium sp. IMCC34675.</title>
        <authorList>
            <person name="Song J."/>
        </authorList>
    </citation>
    <scope>NUCLEOTIDE SEQUENCE [LARGE SCALE GENOMIC DNA]</scope>
    <source>
        <strain evidence="15 16">IMCC34675</strain>
    </source>
</reference>
<feature type="domain" description="HPt" evidence="14">
    <location>
        <begin position="11"/>
        <end position="108"/>
    </location>
</feature>
<dbReference type="Gene3D" id="1.20.120.160">
    <property type="entry name" value="HPT domain"/>
    <property type="match status" value="4"/>
</dbReference>
<evidence type="ECO:0000256" key="9">
    <source>
        <dbReference type="SAM" id="Coils"/>
    </source>
</evidence>
<dbReference type="RefSeq" id="WP_170019607.1">
    <property type="nucleotide sequence ID" value="NZ_JABCSC020000001.1"/>
</dbReference>
<dbReference type="EC" id="2.7.13.3" evidence="2"/>
<evidence type="ECO:0000259" key="13">
    <source>
        <dbReference type="PROSITE" id="PS50851"/>
    </source>
</evidence>
<feature type="modified residue" description="4-aspartylphosphate" evidence="8">
    <location>
        <position position="2040"/>
    </location>
</feature>
<dbReference type="InterPro" id="IPR004105">
    <property type="entry name" value="CheA-like_dim"/>
</dbReference>
<dbReference type="InterPro" id="IPR002545">
    <property type="entry name" value="CheW-lke_dom"/>
</dbReference>
<dbReference type="Pfam" id="PF01584">
    <property type="entry name" value="CheW"/>
    <property type="match status" value="1"/>
</dbReference>
<dbReference type="SUPFAM" id="SSF47226">
    <property type="entry name" value="Histidine-containing phosphotransfer domain, HPT domain"/>
    <property type="match status" value="5"/>
</dbReference>
<dbReference type="SMART" id="SM00260">
    <property type="entry name" value="CheW"/>
    <property type="match status" value="1"/>
</dbReference>
<keyword evidence="9" id="KW-0175">Coiled coil</keyword>
<keyword evidence="4" id="KW-0808">Transferase</keyword>
<evidence type="ECO:0000256" key="1">
    <source>
        <dbReference type="ARBA" id="ARBA00000085"/>
    </source>
</evidence>
<gene>
    <name evidence="15" type="ORF">HJ583_000640</name>
</gene>
<dbReference type="Gene3D" id="2.30.30.40">
    <property type="entry name" value="SH3 Domains"/>
    <property type="match status" value="1"/>
</dbReference>
<evidence type="ECO:0000313" key="15">
    <source>
        <dbReference type="EMBL" id="NSL53521.1"/>
    </source>
</evidence>
<feature type="modified residue" description="Phosphohistidine" evidence="7">
    <location>
        <position position="1195"/>
    </location>
</feature>
<dbReference type="PROSITE" id="PS50109">
    <property type="entry name" value="HIS_KIN"/>
    <property type="match status" value="1"/>
</dbReference>
<proteinExistence type="predicted"/>
<dbReference type="Proteomes" id="UP000778523">
    <property type="component" value="Unassembled WGS sequence"/>
</dbReference>
<feature type="domain" description="HPt" evidence="14">
    <location>
        <begin position="1149"/>
        <end position="1252"/>
    </location>
</feature>
<dbReference type="PANTHER" id="PTHR43395">
    <property type="entry name" value="SENSOR HISTIDINE KINASE CHEA"/>
    <property type="match status" value="1"/>
</dbReference>
<dbReference type="InterPro" id="IPR004358">
    <property type="entry name" value="Sig_transdc_His_kin-like_C"/>
</dbReference>
<sequence length="2112" mass="228419">MSQKNEFDVGPLTWVKGEIDAALSAARERLAEVQADPAQREPLRFAQSHVHQASGALSIVGLDGVSQFAEAIDKLLSALAAGELAVSSDLLALAMRSVGMLGNYINEISAGAPHQPLRLFPAYQELVSARGGEAPQPSELFFPDLSVRPQLASTESLAPERAAHELRVLRGRFEKGLLTWLRKPQDKAGPMEMLTAVHRIEQIQSLPATRAFWWASIAFFEGLALQAIPADRPAQRLCRRIDTQMRRLLEGSQIVAERLVRDVLYFVATAGFDSEHAQAVRRTYGLDRALPASDVELSDTLRQPYVLRVREVLEQAKESWNRFCAGAAVALPQFQEQLGELVSRVEPMRLAQVDRLLTALREAIEWLRADPLRLSDDLSMEVATSLLVVEQACESPNADPALLRKQVDLLCTQFTARVRGDLVMELDLAPFGEASRRAQERLFFNQLAREILTNLGQIEQTLDSFFRSPEQRDSLASLAAPLKQIEGAFAVLGEMQAVELVRNNAAAISALGAQDEPPAQDECDTIAHQLSALGFYVESLKNGPAKLESFLNPGSARVDEELVAAADATVEAQLQRETRETQNLVEALKEAPEDAFLREQLVSSLEAIREDAQLVADSGLEQKAKDALASLKSGDATQEQLAEALAGVSPAASPQHSEETARLLEASDQEVDAELLAIFLEEAVEVLATIAEHRNKVVSEAHDFDALTTVRRGFHTLKGSSRMVGLNDFSDAARYIEMAMNRWLQLEKDADARLVSLLDHGCLTFGAWVEQLEAGGSLHRDATALIAEAQALLASLDVPADEQAPVVSVAAATPALAEANAEPESIDLDLEEPALGALTEEPAILEDAPEEAPAAGASELDLTSTLLELDLASISSGERHDTVVDLAVTDFEGDALRAFTEEFGSEAGDAAAQEQLGRFEAQPVAAATAELDLEFDDLDSDDSALELPVLEEAEAAPEESAQHLELDLTASMTTPDLESLIEAGNEPQTVLDLSATDFAGESLLATLDMGEAAAEVAAPNPPEIELDIDIDLPVINEHGAELDAASADEGPTTEIEVELPSETAELATPELDVVAELPAAELPVLEEAGAAATAAAGEEPLEEIAIDDGDDGIDLPELNFGALSVPEPVAASSVDPLEGLSGDEVSIGDQTLSRGLYDLYIAEARQLLDNLLDEHTRLSNNPLRVPTIDAIRAAHTLAGISGTARIEPAYALGKALEHALHRFTDVEVPPEAGQTDVFGTAILTLDGMLAEVVHHVMPAEAPDLIEQLKALHPALLDAPRPDLVVAPVVAEPIIETLAEEVPEAPAEIQIAAALPVAPTPEEAAAGPQDDLDDQLLPIFFEEADELSDAMAAVLRDMRANPADTAPQQALARHLHTIKGSSRMAGAMRLGQYIHNLESHLESALHNGQTGSALVDDLENGLDHISALIEALKNPQAPVVTDEDAGNGDAELEQITAPPPASVTEAPAEPAKPQAGLVQPAAPRAAQQPLPTQVFDELEASQTQQRAPLRVRADMIDRFVNEAGEVSIARTRIEGELRSLRRSLLDLTENVIRLRNQLREVEIQAESQMQSRIAAAESTHANFDPLEFDRFTRLQELTRFMAESVGDVTTIQQNLLRNLDAADAALHAQGRLSRDLQQALMSVRMVPFEELADRLYRVVRQTSKELGKRANLDIQGGSIEIDRGVLDRMTAPIEHLLRNAIAHGIETPEQRAAAGKPEFGQITLKLTQLSNEIALELADDGHGLDYARILARGRAAGLVGADEQPNENRLTQLIFEPGFSTAETVSGVAGRGVGMDVVKNETLSVGGRIEIFSDAGQGSRFLIHLPLTLAVTQALLVRSGERTYAIPSNMVEQALELKEAALNEVRTKGVVEWKDTQYSFTYLPRLLGNLHAHPQPGRYHWVLLVRAGSQTLAVHIDELRGNQEIVVKNAGPQFVRLLGYSGATVLADGEISLIINPVALAARQSVPAEVLAESAEAFEAGYQEPAETRIPSIMVVDDSLTVRKITSRMLEREGFQVVTAKDGVDALEQLVEYKPDVMLLDIEMPRMDGFDLARNVRADARLKDVPIIMITSRMADKHRNYAMEIGVNNYLGKPFQEEQLLELITGFIAAQRG</sequence>
<organism evidence="15 16">
    <name type="scientific">Uliginosibacterium aquaticum</name>
    <dbReference type="NCBI Taxonomy" id="2731212"/>
    <lineage>
        <taxon>Bacteria</taxon>
        <taxon>Pseudomonadati</taxon>
        <taxon>Pseudomonadota</taxon>
        <taxon>Betaproteobacteria</taxon>
        <taxon>Rhodocyclales</taxon>
        <taxon>Zoogloeaceae</taxon>
        <taxon>Uliginosibacterium</taxon>
    </lineage>
</organism>
<dbReference type="Pfam" id="PF26379">
    <property type="entry name" value="FimL_2nd"/>
    <property type="match status" value="1"/>
</dbReference>
<dbReference type="SUPFAM" id="SSF55874">
    <property type="entry name" value="ATPase domain of HSP90 chaperone/DNA topoisomerase II/histidine kinase"/>
    <property type="match status" value="1"/>
</dbReference>
<evidence type="ECO:0000256" key="4">
    <source>
        <dbReference type="ARBA" id="ARBA00022679"/>
    </source>
</evidence>
<dbReference type="PROSITE" id="PS50110">
    <property type="entry name" value="RESPONSE_REGULATORY"/>
    <property type="match status" value="1"/>
</dbReference>
<feature type="modified residue" description="Phosphohistidine" evidence="7">
    <location>
        <position position="51"/>
    </location>
</feature>
<feature type="domain" description="CheW-like" evidence="13">
    <location>
        <begin position="1830"/>
        <end position="1965"/>
    </location>
</feature>
<dbReference type="InterPro" id="IPR051315">
    <property type="entry name" value="Bact_Chemotaxis_CheA"/>
</dbReference>
<dbReference type="SMART" id="SM00073">
    <property type="entry name" value="HPT"/>
    <property type="match status" value="4"/>
</dbReference>
<dbReference type="Pfam" id="PF02518">
    <property type="entry name" value="HATPase_c"/>
    <property type="match status" value="1"/>
</dbReference>
<dbReference type="PRINTS" id="PR00344">
    <property type="entry name" value="BCTRLSENSOR"/>
</dbReference>
<keyword evidence="6" id="KW-0902">Two-component regulatory system</keyword>
<feature type="domain" description="HPt" evidence="14">
    <location>
        <begin position="668"/>
        <end position="775"/>
    </location>
</feature>
<keyword evidence="16" id="KW-1185">Reference proteome</keyword>
<name>A0ABX2IAW7_9RHOO</name>
<feature type="coiled-coil region" evidence="9">
    <location>
        <begin position="1529"/>
        <end position="1570"/>
    </location>
</feature>
<dbReference type="EMBL" id="JABCSC020000001">
    <property type="protein sequence ID" value="NSL53521.1"/>
    <property type="molecule type" value="Genomic_DNA"/>
</dbReference>
<dbReference type="CDD" id="cd00088">
    <property type="entry name" value="HPT"/>
    <property type="match status" value="2"/>
</dbReference>
<dbReference type="InterPro" id="IPR001789">
    <property type="entry name" value="Sig_transdc_resp-reg_receiver"/>
</dbReference>
<dbReference type="InterPro" id="IPR058661">
    <property type="entry name" value="FimL_2nd"/>
</dbReference>
<feature type="modified residue" description="Phosphohistidine" evidence="7">
    <location>
        <position position="1375"/>
    </location>
</feature>
<dbReference type="CDD" id="cd17546">
    <property type="entry name" value="REC_hyHK_CKI1_RcsC-like"/>
    <property type="match status" value="1"/>
</dbReference>